<reference evidence="1 2" key="1">
    <citation type="journal article" date="2015" name="Int. J. Syst. Evol. Microbiol.">
        <title>Nitrosospira lacus sp. nov., a psychrotolerant, ammonia-oxidizing bacterium from sandy lake sediment.</title>
        <authorList>
            <person name="Urakawa H."/>
            <person name="Garcia J.C."/>
            <person name="Nielsen J.L."/>
            <person name="Le V.Q."/>
            <person name="Kozlowski J.A."/>
            <person name="Stein L.Y."/>
            <person name="Lim C.K."/>
            <person name="Pommerening-Roser A."/>
            <person name="Martens-Habbena W."/>
            <person name="Stahl D.A."/>
            <person name="Klotz M.G."/>
        </authorList>
    </citation>
    <scope>NUCLEOTIDE SEQUENCE [LARGE SCALE GENOMIC DNA]</scope>
    <source>
        <strain evidence="1 2">APG3</strain>
    </source>
</reference>
<evidence type="ECO:0008006" key="3">
    <source>
        <dbReference type="Google" id="ProtNLM"/>
    </source>
</evidence>
<evidence type="ECO:0000313" key="2">
    <source>
        <dbReference type="Proteomes" id="UP000012179"/>
    </source>
</evidence>
<proteinExistence type="predicted"/>
<sequence>MIPATAIIAEIIKNLRSTCIVACMAGLLILPGCASFQITIPDSDPIKPKGHTEGYLKKTMHAYFWGLVLDPQVLSAECDGQGINDVIVYRSLAHDLAGVITLGFWMPTEVYYRCKAPPTRPGVLPSPSKRSKSRQLS</sequence>
<accession>A0A1W6SPV3</accession>
<dbReference type="RefSeq" id="WP_004178439.1">
    <property type="nucleotide sequence ID" value="NZ_CP021106.3"/>
</dbReference>
<dbReference type="eggNOG" id="ENOG50317JQ">
    <property type="taxonomic scope" value="Bacteria"/>
</dbReference>
<dbReference type="OrthoDB" id="8566233at2"/>
<dbReference type="EMBL" id="CP021106">
    <property type="protein sequence ID" value="ARO87826.1"/>
    <property type="molecule type" value="Genomic_DNA"/>
</dbReference>
<dbReference type="Proteomes" id="UP000012179">
    <property type="component" value="Chromosome"/>
</dbReference>
<dbReference type="InterPro" id="IPR010438">
    <property type="entry name" value="Lambda_Bor"/>
</dbReference>
<dbReference type="Pfam" id="PF06291">
    <property type="entry name" value="Lambda_Bor"/>
    <property type="match status" value="1"/>
</dbReference>
<evidence type="ECO:0000313" key="1">
    <source>
        <dbReference type="EMBL" id="ARO87826.1"/>
    </source>
</evidence>
<protein>
    <recommendedName>
        <fullName evidence="3">Bor family protein</fullName>
    </recommendedName>
</protein>
<dbReference type="KEGG" id="nlc:EBAPG3_008635"/>
<organism evidence="1 2">
    <name type="scientific">Nitrosospira lacus</name>
    <dbReference type="NCBI Taxonomy" id="1288494"/>
    <lineage>
        <taxon>Bacteria</taxon>
        <taxon>Pseudomonadati</taxon>
        <taxon>Pseudomonadota</taxon>
        <taxon>Betaproteobacteria</taxon>
        <taxon>Nitrosomonadales</taxon>
        <taxon>Nitrosomonadaceae</taxon>
        <taxon>Nitrosospira</taxon>
    </lineage>
</organism>
<gene>
    <name evidence="1" type="ORF">EBAPG3_008635</name>
</gene>
<name>A0A1W6SPV3_9PROT</name>
<keyword evidence="2" id="KW-1185">Reference proteome</keyword>
<dbReference type="AlphaFoldDB" id="A0A1W6SPV3"/>